<dbReference type="PANTHER" id="PTHR43080">
    <property type="entry name" value="CBS DOMAIN-CONTAINING PROTEIN CBSX3, MITOCHONDRIAL"/>
    <property type="match status" value="1"/>
</dbReference>
<reference evidence="5" key="1">
    <citation type="submission" date="2022-05" db="EMBL/GenBank/DDBJ databases">
        <title>Halomonas geminus sp. nov. and Halomonas llamarensis sp. nov. isolated from high-altitude salars of the Atacama Desert.</title>
        <authorList>
            <person name="Hintersatz C."/>
            <person name="Rojas L.A."/>
            <person name="Wei T.-S."/>
            <person name="Kutschke S."/>
            <person name="Lehmann F."/>
            <person name="Jain R."/>
            <person name="Pollmann K."/>
        </authorList>
    </citation>
    <scope>NUCLEOTIDE SEQUENCE</scope>
    <source>
        <strain evidence="5">ATCH28</strain>
    </source>
</reference>
<dbReference type="Pfam" id="PF10335">
    <property type="entry name" value="DUF294_C"/>
    <property type="match status" value="1"/>
</dbReference>
<dbReference type="CDD" id="cd00038">
    <property type="entry name" value="CAP_ED"/>
    <property type="match status" value="1"/>
</dbReference>
<dbReference type="PROSITE" id="PS50042">
    <property type="entry name" value="CNMP_BINDING_3"/>
    <property type="match status" value="1"/>
</dbReference>
<evidence type="ECO:0000259" key="4">
    <source>
        <dbReference type="PROSITE" id="PS51371"/>
    </source>
</evidence>
<dbReference type="Gene3D" id="2.60.120.10">
    <property type="entry name" value="Jelly Rolls"/>
    <property type="match status" value="1"/>
</dbReference>
<dbReference type="SUPFAM" id="SSF51206">
    <property type="entry name" value="cAMP-binding domain-like"/>
    <property type="match status" value="1"/>
</dbReference>
<dbReference type="PANTHER" id="PTHR43080:SF2">
    <property type="entry name" value="CBS DOMAIN-CONTAINING PROTEIN"/>
    <property type="match status" value="1"/>
</dbReference>
<dbReference type="InterPro" id="IPR046342">
    <property type="entry name" value="CBS_dom_sf"/>
</dbReference>
<dbReference type="InterPro" id="IPR014710">
    <property type="entry name" value="RmlC-like_jellyroll"/>
</dbReference>
<proteinExistence type="predicted"/>
<dbReference type="PROSITE" id="PS51371">
    <property type="entry name" value="CBS"/>
    <property type="match status" value="2"/>
</dbReference>
<name>A0ABT0SYX8_9GAMM</name>
<protein>
    <submittedName>
        <fullName evidence="5">DUF294 nucleotidyltransferase-like domain-containing protein</fullName>
    </submittedName>
</protein>
<feature type="domain" description="CBS" evidence="4">
    <location>
        <begin position="155"/>
        <end position="228"/>
    </location>
</feature>
<dbReference type="RefSeq" id="WP_250059909.1">
    <property type="nucleotide sequence ID" value="NZ_JAMJPK010000002.1"/>
</dbReference>
<dbReference type="InterPro" id="IPR051257">
    <property type="entry name" value="Diverse_CBS-Domain"/>
</dbReference>
<dbReference type="InterPro" id="IPR000595">
    <property type="entry name" value="cNMP-bd_dom"/>
</dbReference>
<dbReference type="CDD" id="cd05401">
    <property type="entry name" value="NT_GlnE_GlnD_like"/>
    <property type="match status" value="1"/>
</dbReference>
<evidence type="ECO:0000256" key="1">
    <source>
        <dbReference type="ARBA" id="ARBA00023122"/>
    </source>
</evidence>
<dbReference type="EMBL" id="JAMJPK010000002">
    <property type="protein sequence ID" value="MCL7939866.1"/>
    <property type="molecule type" value="Genomic_DNA"/>
</dbReference>
<dbReference type="SMART" id="SM00100">
    <property type="entry name" value="cNMP"/>
    <property type="match status" value="1"/>
</dbReference>
<gene>
    <name evidence="5" type="ORF">M8009_06065</name>
</gene>
<evidence type="ECO:0000259" key="3">
    <source>
        <dbReference type="PROSITE" id="PS50042"/>
    </source>
</evidence>
<organism evidence="5 6">
    <name type="scientific">Halomonas gemina</name>
    <dbReference type="NCBI Taxonomy" id="2945105"/>
    <lineage>
        <taxon>Bacteria</taxon>
        <taxon>Pseudomonadati</taxon>
        <taxon>Pseudomonadota</taxon>
        <taxon>Gammaproteobacteria</taxon>
        <taxon>Oceanospirillales</taxon>
        <taxon>Halomonadaceae</taxon>
        <taxon>Halomonas</taxon>
    </lineage>
</organism>
<accession>A0ABT0SYX8</accession>
<dbReference type="SMART" id="SM00116">
    <property type="entry name" value="CBS"/>
    <property type="match status" value="2"/>
</dbReference>
<dbReference type="Proteomes" id="UP001165369">
    <property type="component" value="Unassembled WGS sequence"/>
</dbReference>
<dbReference type="InterPro" id="IPR018490">
    <property type="entry name" value="cNMP-bd_dom_sf"/>
</dbReference>
<sequence>MDVELLEIRQHLGRFPPFDGLSDELLDEVAGSVEVAYFKAGSDILVLDQEVHELCYIRSGAVEVYRRGGELYNRLGEGDIFGHFSLIRNHRARFPARAMEDSLIYFIPEPAFQRLCEADDNFADFVELERPRLESTVKDDKKNSDMMITRVRKLLTRYPVMVEASTTVQEAARQITASGASAVLVLDAPGDTPRYTFRDSQDRHWQVQGILTDSDFRKHVVAEGRSPETPVGEVIGPRLIAIQSDESVQEAMLCMLRNNIHHLPVMHRRHPVGIVHLSDIIRYETGSSLYLVSNIFHQSSVEGLARLSPDVRAAFVRLVEEGADSRMVGSALSTIGRSFTRRLLELAEEELGPPPVGYCFMALGSMARNEQSIVTDQDNALVLDDDFDPARHDAYFLALAQRVSDGLDACGYPYCNGDIMATNARWRQPLSVWKQYFRDWIDHPSPERLLHSSIFFDLDTVYGENAFVEQLQDLVASRAPKSPLFLAAMGRNALNRTPPLGFFRTFVMEKDGKHNNSINLKRRGTAPMTDLIRVHALACGSRAQNSFARLDDIDRTQLLAPGVSQKLRYALEFLSMSRIRHHVIDIEHERAPDNNIEPENISDTERHNLKDAFQVLSNAQKFLKFRYPMPSRARSR</sequence>
<evidence type="ECO:0000256" key="2">
    <source>
        <dbReference type="PROSITE-ProRule" id="PRU00703"/>
    </source>
</evidence>
<evidence type="ECO:0000313" key="6">
    <source>
        <dbReference type="Proteomes" id="UP001165369"/>
    </source>
</evidence>
<dbReference type="Gene3D" id="3.10.580.10">
    <property type="entry name" value="CBS-domain"/>
    <property type="match status" value="1"/>
</dbReference>
<dbReference type="SUPFAM" id="SSF54631">
    <property type="entry name" value="CBS-domain pair"/>
    <property type="match status" value="1"/>
</dbReference>
<dbReference type="CDD" id="cd04587">
    <property type="entry name" value="CBS_pair_CAP-ED_NT_Pol-beta-like_DUF294_assoc"/>
    <property type="match status" value="1"/>
</dbReference>
<dbReference type="InterPro" id="IPR000644">
    <property type="entry name" value="CBS_dom"/>
</dbReference>
<dbReference type="Pfam" id="PF00027">
    <property type="entry name" value="cNMP_binding"/>
    <property type="match status" value="1"/>
</dbReference>
<comment type="caution">
    <text evidence="5">The sequence shown here is derived from an EMBL/GenBank/DDBJ whole genome shotgun (WGS) entry which is preliminary data.</text>
</comment>
<evidence type="ECO:0000313" key="5">
    <source>
        <dbReference type="EMBL" id="MCL7939866.1"/>
    </source>
</evidence>
<dbReference type="InterPro" id="IPR018821">
    <property type="entry name" value="DUF294_put_nucleoTrafse_sb-bd"/>
</dbReference>
<feature type="domain" description="CBS" evidence="4">
    <location>
        <begin position="235"/>
        <end position="291"/>
    </location>
</feature>
<keyword evidence="6" id="KW-1185">Reference proteome</keyword>
<dbReference type="Pfam" id="PF00571">
    <property type="entry name" value="CBS"/>
    <property type="match status" value="1"/>
</dbReference>
<keyword evidence="1 2" id="KW-0129">CBS domain</keyword>
<feature type="domain" description="Cyclic nucleotide-binding" evidence="3">
    <location>
        <begin position="17"/>
        <end position="115"/>
    </location>
</feature>
<dbReference type="Pfam" id="PF03445">
    <property type="entry name" value="DUF294"/>
    <property type="match status" value="1"/>
</dbReference>
<dbReference type="InterPro" id="IPR005105">
    <property type="entry name" value="GlnD_Uridyltrans_N"/>
</dbReference>